<proteinExistence type="predicted"/>
<dbReference type="AlphaFoldDB" id="A0A6J7Q5I8"/>
<accession>A0A6J7Q5I8</accession>
<feature type="region of interest" description="Disordered" evidence="1">
    <location>
        <begin position="1"/>
        <end position="24"/>
    </location>
</feature>
<evidence type="ECO:0000256" key="1">
    <source>
        <dbReference type="SAM" id="MobiDB-lite"/>
    </source>
</evidence>
<reference evidence="2" key="1">
    <citation type="submission" date="2020-05" db="EMBL/GenBank/DDBJ databases">
        <authorList>
            <person name="Chiriac C."/>
            <person name="Salcher M."/>
            <person name="Ghai R."/>
            <person name="Kavagutti S V."/>
        </authorList>
    </citation>
    <scope>NUCLEOTIDE SEQUENCE</scope>
</reference>
<organism evidence="2">
    <name type="scientific">freshwater metagenome</name>
    <dbReference type="NCBI Taxonomy" id="449393"/>
    <lineage>
        <taxon>unclassified sequences</taxon>
        <taxon>metagenomes</taxon>
        <taxon>ecological metagenomes</taxon>
    </lineage>
</organism>
<protein>
    <submittedName>
        <fullName evidence="2">Unannotated protein</fullName>
    </submittedName>
</protein>
<evidence type="ECO:0000313" key="2">
    <source>
        <dbReference type="EMBL" id="CAB5012291.1"/>
    </source>
</evidence>
<name>A0A6J7Q5I8_9ZZZZ</name>
<dbReference type="EMBL" id="CAFBPJ010000033">
    <property type="protein sequence ID" value="CAB5012291.1"/>
    <property type="molecule type" value="Genomic_DNA"/>
</dbReference>
<sequence>MPVNPDSKTPDGVCFPAGGDGTRSTSATGRAIFADCARGVDPSLAERIEHTRDWRSGYLTPIRDIVEAATVTSDAALQVSRDGLASAHRRFRFGREGQELNLGEALSTFSASGFGSVQVQGAAQLESGLSLPYHGRRLFGRHLRDQVDKWVNDGIAEPSFAEAIHLVLDNPEWLDLRGVDIALLGAGAEMGPIRSLLRWGATVHAVDLQRPAIWQRLIEIARSTAGSIRIPIELDADGNPPLVVDGLVHPEDDVAIANVAGANLLTRTPEVRTWLAEIKQPFVIGTYAYADGSQHVLLSMAADAVVADLLDSRDDISLAYLATPTDTFMVPLEVVLESRRRWDARGLSGLLQAPLRTLKQFEPNYPETIFSADGTEIGLNDSLISQQGANYALAKRLQRWRALVARSTGTLVSINLAPATRTQSVVKSRALAAAYAGAGRFGIEVFEPATSTTLMAALLVHDLRNPKATANPATKLQNPMELFVQGANHGGLWRAAYSPRSVLGIAAILGMFESRA</sequence>
<gene>
    <name evidence="2" type="ORF">UFOPK4092_00459</name>
</gene>